<name>A0A183GP17_HELPZ</name>
<gene>
    <name evidence="1" type="ORF">HPBE_LOCUS24436</name>
</gene>
<dbReference type="AlphaFoldDB" id="A0A183GP17"/>
<evidence type="ECO:0000313" key="2">
    <source>
        <dbReference type="Proteomes" id="UP000050761"/>
    </source>
</evidence>
<dbReference type="EMBL" id="UZAH01036346">
    <property type="protein sequence ID" value="VDP45021.1"/>
    <property type="molecule type" value="Genomic_DNA"/>
</dbReference>
<proteinExistence type="predicted"/>
<dbReference type="WBParaSite" id="HPBE_0002443701-mRNA-1">
    <property type="protein sequence ID" value="HPBE_0002443701-mRNA-1"/>
    <property type="gene ID" value="HPBE_0002443701"/>
</dbReference>
<accession>A0A183GP17</accession>
<evidence type="ECO:0000313" key="3">
    <source>
        <dbReference type="WBParaSite" id="HPBE_0002443701-mRNA-1"/>
    </source>
</evidence>
<reference evidence="3" key="2">
    <citation type="submission" date="2019-09" db="UniProtKB">
        <authorList>
            <consortium name="WormBaseParasite"/>
        </authorList>
    </citation>
    <scope>IDENTIFICATION</scope>
</reference>
<sequence length="187" mass="20411">MSSHVISLTIVTSWPRYRASKVRSASGSKENCAIPPAIGSKCRTGSTVGDVDCCDCCCGTKNVRKDRQMPQELLVRHCRHCFQVDLWAPELHVEEQEPVDMGVLMEPLRTMIAAVVPVAVTSTIMDYRGRGDGGDCCGCGRQVLIATLAFGSRGGWTVDSLYSLGFREHCHPADGTMAKGKWCDDQD</sequence>
<dbReference type="Proteomes" id="UP000050761">
    <property type="component" value="Unassembled WGS sequence"/>
</dbReference>
<protein>
    <submittedName>
        <fullName evidence="1 3">Uncharacterized protein</fullName>
    </submittedName>
</protein>
<keyword evidence="2" id="KW-1185">Reference proteome</keyword>
<accession>A0A3P8DMM6</accession>
<reference evidence="1 2" key="1">
    <citation type="submission" date="2018-11" db="EMBL/GenBank/DDBJ databases">
        <authorList>
            <consortium name="Pathogen Informatics"/>
        </authorList>
    </citation>
    <scope>NUCLEOTIDE SEQUENCE [LARGE SCALE GENOMIC DNA]</scope>
</reference>
<organism evidence="2 3">
    <name type="scientific">Heligmosomoides polygyrus</name>
    <name type="common">Parasitic roundworm</name>
    <dbReference type="NCBI Taxonomy" id="6339"/>
    <lineage>
        <taxon>Eukaryota</taxon>
        <taxon>Metazoa</taxon>
        <taxon>Ecdysozoa</taxon>
        <taxon>Nematoda</taxon>
        <taxon>Chromadorea</taxon>
        <taxon>Rhabditida</taxon>
        <taxon>Rhabditina</taxon>
        <taxon>Rhabditomorpha</taxon>
        <taxon>Strongyloidea</taxon>
        <taxon>Heligmosomidae</taxon>
        <taxon>Heligmosomoides</taxon>
    </lineage>
</organism>
<evidence type="ECO:0000313" key="1">
    <source>
        <dbReference type="EMBL" id="VDP45021.1"/>
    </source>
</evidence>